<evidence type="ECO:0000313" key="2">
    <source>
        <dbReference type="Proteomes" id="UP000244905"/>
    </source>
</evidence>
<dbReference type="PANTHER" id="PTHR36847">
    <property type="entry name" value="AMIDOLIGASE ENZYME"/>
    <property type="match status" value="1"/>
</dbReference>
<dbReference type="PANTHER" id="PTHR36847:SF1">
    <property type="entry name" value="AMIDOLIGASE ENZYME"/>
    <property type="match status" value="1"/>
</dbReference>
<gene>
    <name evidence="1" type="ORF">C5O23_13495</name>
</gene>
<sequence length="244" mass="27470">MLTLRRQGSFLFWAKGSVIFWLQGSIQPGLRGHPSLGFPHTDGHAFFKFVSDGSVRGENAIECVSPILKGADGKRTLKNALKTLNQAGATVNKSCGLHVHIGAANLTPEQYANVFINYYYLETLIDTFMANSRRGNNNGYCASLRNHPGLIDCKTIDAVKSELDFDRYHKVNPMSYGRHKTIEFRQHQGSTDEKKILNWVMFCGRLVEWSKKHRLDADVTSIDAIPFLTAKEKGFFKSRSNELN</sequence>
<proteinExistence type="predicted"/>
<name>A0A2V1IIL4_9BACT</name>
<comment type="caution">
    <text evidence="1">The sequence shown here is derived from an EMBL/GenBank/DDBJ whole genome shotgun (WGS) entry which is preliminary data.</text>
</comment>
<dbReference type="Pfam" id="PF12224">
    <property type="entry name" value="Amidoligase_2"/>
    <property type="match status" value="1"/>
</dbReference>
<dbReference type="InterPro" id="IPR022025">
    <property type="entry name" value="Amidoligase_2"/>
</dbReference>
<evidence type="ECO:0000313" key="1">
    <source>
        <dbReference type="EMBL" id="PWB00213.1"/>
    </source>
</evidence>
<dbReference type="GO" id="GO:0016874">
    <property type="term" value="F:ligase activity"/>
    <property type="evidence" value="ECO:0007669"/>
    <property type="project" value="UniProtKB-KW"/>
</dbReference>
<keyword evidence="1" id="KW-0436">Ligase</keyword>
<protein>
    <submittedName>
        <fullName evidence="1">Amidoligase enzyme</fullName>
    </submittedName>
</protein>
<dbReference type="EMBL" id="PUEC01000050">
    <property type="protein sequence ID" value="PWB00213.1"/>
    <property type="molecule type" value="Genomic_DNA"/>
</dbReference>
<accession>A0A2V1IIL4</accession>
<reference evidence="2" key="1">
    <citation type="submission" date="2018-02" db="EMBL/GenBank/DDBJ databases">
        <authorList>
            <person name="Clavel T."/>
            <person name="Strowig T."/>
        </authorList>
    </citation>
    <scope>NUCLEOTIDE SEQUENCE [LARGE SCALE GENOMIC DNA]</scope>
    <source>
        <strain evidence="2">DSM 103720</strain>
    </source>
</reference>
<dbReference type="AlphaFoldDB" id="A0A2V1IIL4"/>
<dbReference type="Proteomes" id="UP000244905">
    <property type="component" value="Unassembled WGS sequence"/>
</dbReference>
<organism evidence="1 2">
    <name type="scientific">Duncaniella muris</name>
    <dbReference type="NCBI Taxonomy" id="2094150"/>
    <lineage>
        <taxon>Bacteria</taxon>
        <taxon>Pseudomonadati</taxon>
        <taxon>Bacteroidota</taxon>
        <taxon>Bacteroidia</taxon>
        <taxon>Bacteroidales</taxon>
        <taxon>Muribaculaceae</taxon>
        <taxon>Duncaniella</taxon>
    </lineage>
</organism>
<keyword evidence="2" id="KW-1185">Reference proteome</keyword>